<feature type="signal peptide" evidence="1">
    <location>
        <begin position="1"/>
        <end position="19"/>
    </location>
</feature>
<evidence type="ECO:0000313" key="2">
    <source>
        <dbReference type="EMBL" id="MEN2786678.1"/>
    </source>
</evidence>
<dbReference type="RefSeq" id="WP_345864478.1">
    <property type="nucleotide sequence ID" value="NZ_JBDIMF010000003.1"/>
</dbReference>
<proteinExistence type="predicted"/>
<protein>
    <recommendedName>
        <fullName evidence="4">Secreted protein</fullName>
    </recommendedName>
</protein>
<comment type="caution">
    <text evidence="2">The sequence shown here is derived from an EMBL/GenBank/DDBJ whole genome shotgun (WGS) entry which is preliminary data.</text>
</comment>
<evidence type="ECO:0008006" key="4">
    <source>
        <dbReference type="Google" id="ProtNLM"/>
    </source>
</evidence>
<feature type="chain" id="PRO_5046121364" description="Secreted protein" evidence="1">
    <location>
        <begin position="20"/>
        <end position="142"/>
    </location>
</feature>
<dbReference type="Proteomes" id="UP001404104">
    <property type="component" value="Unassembled WGS sequence"/>
</dbReference>
<keyword evidence="3" id="KW-1185">Reference proteome</keyword>
<organism evidence="2 3">
    <name type="scientific">Sphingomonas qilianensis</name>
    <dbReference type="NCBI Taxonomy" id="1736690"/>
    <lineage>
        <taxon>Bacteria</taxon>
        <taxon>Pseudomonadati</taxon>
        <taxon>Pseudomonadota</taxon>
        <taxon>Alphaproteobacteria</taxon>
        <taxon>Sphingomonadales</taxon>
        <taxon>Sphingomonadaceae</taxon>
        <taxon>Sphingomonas</taxon>
    </lineage>
</organism>
<gene>
    <name evidence="2" type="ORF">ABC969_09635</name>
</gene>
<evidence type="ECO:0000256" key="1">
    <source>
        <dbReference type="SAM" id="SignalP"/>
    </source>
</evidence>
<keyword evidence="1" id="KW-0732">Signal</keyword>
<reference evidence="2 3" key="1">
    <citation type="submission" date="2024-05" db="EMBL/GenBank/DDBJ databases">
        <authorList>
            <person name="Liu Q."/>
            <person name="Xin Y.-H."/>
        </authorList>
    </citation>
    <scope>NUCLEOTIDE SEQUENCE [LARGE SCALE GENOMIC DNA]</scope>
    <source>
        <strain evidence="2 3">CGMCC 1.15349</strain>
    </source>
</reference>
<evidence type="ECO:0000313" key="3">
    <source>
        <dbReference type="Proteomes" id="UP001404104"/>
    </source>
</evidence>
<name>A0ABU9XS95_9SPHN</name>
<dbReference type="EMBL" id="JBDIMF010000003">
    <property type="protein sequence ID" value="MEN2786678.1"/>
    <property type="molecule type" value="Genomic_DNA"/>
</dbReference>
<accession>A0ABU9XS95</accession>
<sequence length="142" mass="15198">MIRLSLAIALLAAPATGFAQQQTSNAAQQAETGKPVQRIRNVQLQRGEPCPAATSEGEVVVCGTVEEPYRIPKSLRETKPDAVQQSWVNRAATMDEVGREAAGLPDTCSPVGSGGQTGCTQKLLRNWAAEKREQKRTAQSVP</sequence>